<evidence type="ECO:0000256" key="3">
    <source>
        <dbReference type="ARBA" id="ARBA00022448"/>
    </source>
</evidence>
<dbReference type="PANTHER" id="PTHR30472:SF58">
    <property type="entry name" value="IRON(3+)-HYDROXAMATE IMPORT SYSTEM PERMEASE PROTEIN FHUB"/>
    <property type="match status" value="1"/>
</dbReference>
<keyword evidence="6 8" id="KW-1133">Transmembrane helix</keyword>
<dbReference type="PANTHER" id="PTHR30472">
    <property type="entry name" value="FERRIC ENTEROBACTIN TRANSPORT SYSTEM PERMEASE PROTEIN"/>
    <property type="match status" value="1"/>
</dbReference>
<comment type="similarity">
    <text evidence="2">Belongs to the binding-protein-dependent transport system permease family. FecCD subfamily.</text>
</comment>
<keyword evidence="3" id="KW-0813">Transport</keyword>
<comment type="caution">
    <text evidence="9">The sequence shown here is derived from an EMBL/GenBank/DDBJ whole genome shotgun (WGS) entry which is preliminary data.</text>
</comment>
<dbReference type="GO" id="GO:0022857">
    <property type="term" value="F:transmembrane transporter activity"/>
    <property type="evidence" value="ECO:0007669"/>
    <property type="project" value="InterPro"/>
</dbReference>
<proteinExistence type="inferred from homology"/>
<feature type="transmembrane region" description="Helical" evidence="8">
    <location>
        <begin position="273"/>
        <end position="291"/>
    </location>
</feature>
<feature type="transmembrane region" description="Helical" evidence="8">
    <location>
        <begin position="100"/>
        <end position="131"/>
    </location>
</feature>
<evidence type="ECO:0000256" key="1">
    <source>
        <dbReference type="ARBA" id="ARBA00004651"/>
    </source>
</evidence>
<name>A0A558ASW8_9STAP</name>
<accession>A0A558ASW8</accession>
<evidence type="ECO:0000256" key="5">
    <source>
        <dbReference type="ARBA" id="ARBA00022692"/>
    </source>
</evidence>
<evidence type="ECO:0000256" key="4">
    <source>
        <dbReference type="ARBA" id="ARBA00022475"/>
    </source>
</evidence>
<evidence type="ECO:0000256" key="6">
    <source>
        <dbReference type="ARBA" id="ARBA00022989"/>
    </source>
</evidence>
<keyword evidence="5 8" id="KW-0812">Transmembrane</keyword>
<feature type="transmembrane region" description="Helical" evidence="8">
    <location>
        <begin position="298"/>
        <end position="315"/>
    </location>
</feature>
<evidence type="ECO:0000313" key="10">
    <source>
        <dbReference type="Proteomes" id="UP000315103"/>
    </source>
</evidence>
<evidence type="ECO:0000256" key="7">
    <source>
        <dbReference type="ARBA" id="ARBA00023136"/>
    </source>
</evidence>
<gene>
    <name evidence="9" type="ORF">FO441_09920</name>
</gene>
<dbReference type="SUPFAM" id="SSF81345">
    <property type="entry name" value="ABC transporter involved in vitamin B12 uptake, BtuC"/>
    <property type="match status" value="1"/>
</dbReference>
<keyword evidence="7 8" id="KW-0472">Membrane</keyword>
<dbReference type="Pfam" id="PF01032">
    <property type="entry name" value="FecCD"/>
    <property type="match status" value="1"/>
</dbReference>
<keyword evidence="10" id="KW-1185">Reference proteome</keyword>
<dbReference type="InterPro" id="IPR000522">
    <property type="entry name" value="ABC_transptr_permease_BtuC"/>
</dbReference>
<dbReference type="GO" id="GO:0033214">
    <property type="term" value="P:siderophore-iron import into cell"/>
    <property type="evidence" value="ECO:0007669"/>
    <property type="project" value="TreeGrafter"/>
</dbReference>
<protein>
    <submittedName>
        <fullName evidence="9">Iron ABC transporter permease</fullName>
    </submittedName>
</protein>
<dbReference type="Gene3D" id="1.10.3470.10">
    <property type="entry name" value="ABC transporter involved in vitamin B12 uptake, BtuC"/>
    <property type="match status" value="1"/>
</dbReference>
<comment type="subcellular location">
    <subcellularLocation>
        <location evidence="1">Cell membrane</location>
        <topology evidence="1">Multi-pass membrane protein</topology>
    </subcellularLocation>
</comment>
<dbReference type="Proteomes" id="UP000315103">
    <property type="component" value="Unassembled WGS sequence"/>
</dbReference>
<feature type="transmembrane region" description="Helical" evidence="8">
    <location>
        <begin position="233"/>
        <end position="261"/>
    </location>
</feature>
<dbReference type="EMBL" id="VMSJ01000004">
    <property type="protein sequence ID" value="TVT27351.1"/>
    <property type="molecule type" value="Genomic_DNA"/>
</dbReference>
<sequence length="323" mass="35013">MDRKWYPLPIVVMGILLSFVLAMMFGTNTYSLNQVFDVIFNLDMTDQSHQILYEIRLPRVLGALLAGFMISISGLVLQSVTHNELSEPSILGVNAGANLAIILAALLLPALPFIGVMASGFIGGMIVGLFILSMTRYRSPMHLILAGAGISLLLYAVTDFLVITFNLGQYVAFFTAGGAAGQSMSNIALVFPIAVVLVIILLFLSKELDVLLFGDEMAVSLGQNQALYRRVTLTLAIMLASMAVAMVGNVVFLGLLVPHIIKMLFGNLHRFTIVYTGLAGAIIFVLSDMLARMFNETPVNAIIAVIGLPFFIYIIKKRGAKYA</sequence>
<evidence type="ECO:0000313" key="9">
    <source>
        <dbReference type="EMBL" id="TVT27351.1"/>
    </source>
</evidence>
<feature type="transmembrane region" description="Helical" evidence="8">
    <location>
        <begin position="60"/>
        <end position="80"/>
    </location>
</feature>
<dbReference type="GO" id="GO:0005886">
    <property type="term" value="C:plasma membrane"/>
    <property type="evidence" value="ECO:0007669"/>
    <property type="project" value="UniProtKB-SubCell"/>
</dbReference>
<dbReference type="AlphaFoldDB" id="A0A558ASW8"/>
<organism evidence="9 10">
    <name type="scientific">Salinicoccus cyprini</name>
    <dbReference type="NCBI Taxonomy" id="2493691"/>
    <lineage>
        <taxon>Bacteria</taxon>
        <taxon>Bacillati</taxon>
        <taxon>Bacillota</taxon>
        <taxon>Bacilli</taxon>
        <taxon>Bacillales</taxon>
        <taxon>Staphylococcaceae</taxon>
        <taxon>Salinicoccus</taxon>
    </lineage>
</organism>
<dbReference type="RefSeq" id="WP_145289441.1">
    <property type="nucleotide sequence ID" value="NZ_VMSJ01000004.1"/>
</dbReference>
<evidence type="ECO:0000256" key="8">
    <source>
        <dbReference type="SAM" id="Phobius"/>
    </source>
</evidence>
<reference evidence="9 10" key="1">
    <citation type="submission" date="2019-07" db="EMBL/GenBank/DDBJ databases">
        <title>Salinicoccus cyprini sp. nov., isolated from gastro-intestinal tract of mirror carp, Cyprinus carpio var. specularis, collected from Gobind Sagar Reservoir, Himachal Pradesh, India.</title>
        <authorList>
            <person name="Talwar C."/>
            <person name="Singh A.K."/>
            <person name="Lal R."/>
            <person name="Negi R.K."/>
        </authorList>
    </citation>
    <scope>NUCLEOTIDE SEQUENCE [LARGE SCALE GENOMIC DNA]</scope>
    <source>
        <strain evidence="9 10">CT19</strain>
    </source>
</reference>
<dbReference type="OrthoDB" id="9811721at2"/>
<keyword evidence="4" id="KW-1003">Cell membrane</keyword>
<evidence type="ECO:0000256" key="2">
    <source>
        <dbReference type="ARBA" id="ARBA00007935"/>
    </source>
</evidence>
<feature type="transmembrane region" description="Helical" evidence="8">
    <location>
        <begin position="143"/>
        <end position="167"/>
    </location>
</feature>
<feature type="transmembrane region" description="Helical" evidence="8">
    <location>
        <begin position="6"/>
        <end position="25"/>
    </location>
</feature>
<feature type="transmembrane region" description="Helical" evidence="8">
    <location>
        <begin position="187"/>
        <end position="204"/>
    </location>
</feature>
<dbReference type="CDD" id="cd06550">
    <property type="entry name" value="TM_ABC_iron-siderophores_like"/>
    <property type="match status" value="1"/>
</dbReference>
<dbReference type="InterPro" id="IPR037294">
    <property type="entry name" value="ABC_BtuC-like"/>
</dbReference>